<evidence type="ECO:0008006" key="3">
    <source>
        <dbReference type="Google" id="ProtNLM"/>
    </source>
</evidence>
<protein>
    <recommendedName>
        <fullName evidence="3">Carbohydrate-binding protein</fullName>
    </recommendedName>
</protein>
<dbReference type="EMBL" id="BORQ01000002">
    <property type="protein sequence ID" value="GIO31272.1"/>
    <property type="molecule type" value="Genomic_DNA"/>
</dbReference>
<dbReference type="Proteomes" id="UP000679779">
    <property type="component" value="Unassembled WGS sequence"/>
</dbReference>
<dbReference type="Gene3D" id="2.60.120.260">
    <property type="entry name" value="Galactose-binding domain-like"/>
    <property type="match status" value="1"/>
</dbReference>
<dbReference type="AlphaFoldDB" id="A0A920CC78"/>
<dbReference type="InterPro" id="IPR008979">
    <property type="entry name" value="Galactose-bd-like_sf"/>
</dbReference>
<gene>
    <name evidence="1" type="ORF">J2TS6_24130</name>
</gene>
<proteinExistence type="predicted"/>
<dbReference type="SUPFAM" id="SSF49785">
    <property type="entry name" value="Galactose-binding domain-like"/>
    <property type="match status" value="1"/>
</dbReference>
<evidence type="ECO:0000313" key="2">
    <source>
        <dbReference type="Proteomes" id="UP000679779"/>
    </source>
</evidence>
<reference evidence="1" key="1">
    <citation type="submission" date="2021-03" db="EMBL/GenBank/DDBJ databases">
        <title>Antimicrobial resistance genes in bacteria isolated from Japanese honey, and their potential for conferring macrolide and lincosamide resistance in the American foulbrood pathogen Paenibacillus larvae.</title>
        <authorList>
            <person name="Okamoto M."/>
            <person name="Kumagai M."/>
            <person name="Kanamori H."/>
            <person name="Takamatsu D."/>
        </authorList>
    </citation>
    <scope>NUCLEOTIDE SEQUENCE</scope>
    <source>
        <strain evidence="1">J2TS6</strain>
    </source>
</reference>
<accession>A0A920CC78</accession>
<sequence>MDRITLEVLDSDGTVKAAVTDDGQVQLVYSGNYQPGDEIVLKSESKNVYLIMQLDDAIGPAFIYLKEHEFRFPVPFGEKKFSYSPKAFSGELHALNARLAAEDEINAYKNVALNAYDHHDNHSCFPHASANVETRGESVFAARNAINGNSMNYSHGKWPFESWGINQRKDAEITVHFGRTVDIDKVAITIRADFPHDNYWERVTLVFSDGSQHVADLVKTDRKQIIVLEPRKVEWVTLKDLVQSNEPSPFPALSQFEVFGREAAKSE</sequence>
<comment type="caution">
    <text evidence="1">The sequence shown here is derived from an EMBL/GenBank/DDBJ whole genome shotgun (WGS) entry which is preliminary data.</text>
</comment>
<evidence type="ECO:0000313" key="1">
    <source>
        <dbReference type="EMBL" id="GIO31272.1"/>
    </source>
</evidence>
<dbReference type="RefSeq" id="WP_201452241.1">
    <property type="nucleotide sequence ID" value="NZ_BORQ01000002.1"/>
</dbReference>
<name>A0A920CC78_9BACL</name>
<keyword evidence="2" id="KW-1185">Reference proteome</keyword>
<organism evidence="1 2">
    <name type="scientific">Paenibacillus albilobatus</name>
    <dbReference type="NCBI Taxonomy" id="2716884"/>
    <lineage>
        <taxon>Bacteria</taxon>
        <taxon>Bacillati</taxon>
        <taxon>Bacillota</taxon>
        <taxon>Bacilli</taxon>
        <taxon>Bacillales</taxon>
        <taxon>Paenibacillaceae</taxon>
        <taxon>Paenibacillus</taxon>
    </lineage>
</organism>